<feature type="region of interest" description="Disordered" evidence="1">
    <location>
        <begin position="1"/>
        <end position="44"/>
    </location>
</feature>
<dbReference type="OrthoDB" id="8859465at2"/>
<dbReference type="EMBL" id="RXFT01000001">
    <property type="protein sequence ID" value="RUR65439.1"/>
    <property type="molecule type" value="Genomic_DNA"/>
</dbReference>
<reference evidence="2 3" key="1">
    <citation type="submission" date="2018-12" db="EMBL/GenBank/DDBJ databases">
        <title>The genome sequences of Variovorax guangxiensis DSM 27352.</title>
        <authorList>
            <person name="Gao J."/>
            <person name="Sun J."/>
        </authorList>
    </citation>
    <scope>NUCLEOTIDE SEQUENCE [LARGE SCALE GENOMIC DNA]</scope>
    <source>
        <strain evidence="2 3">DSM 27352</strain>
    </source>
</reference>
<accession>A0A3S0X5X8</accession>
<protein>
    <submittedName>
        <fullName evidence="2">Uncharacterized protein</fullName>
    </submittedName>
</protein>
<feature type="compositionally biased region" description="Low complexity" evidence="1">
    <location>
        <begin position="9"/>
        <end position="35"/>
    </location>
</feature>
<evidence type="ECO:0000313" key="3">
    <source>
        <dbReference type="Proteomes" id="UP000281118"/>
    </source>
</evidence>
<gene>
    <name evidence="2" type="ORF">EJP67_00020</name>
</gene>
<proteinExistence type="predicted"/>
<dbReference type="AlphaFoldDB" id="A0A3S0X5X8"/>
<evidence type="ECO:0000256" key="1">
    <source>
        <dbReference type="SAM" id="MobiDB-lite"/>
    </source>
</evidence>
<organism evidence="2 3">
    <name type="scientific">Variovorax guangxiensis</name>
    <dbReference type="NCBI Taxonomy" id="1775474"/>
    <lineage>
        <taxon>Bacteria</taxon>
        <taxon>Pseudomonadati</taxon>
        <taxon>Pseudomonadota</taxon>
        <taxon>Betaproteobacteria</taxon>
        <taxon>Burkholderiales</taxon>
        <taxon>Comamonadaceae</taxon>
        <taxon>Variovorax</taxon>
    </lineage>
</organism>
<comment type="caution">
    <text evidence="2">The sequence shown here is derived from an EMBL/GenBank/DDBJ whole genome shotgun (WGS) entry which is preliminary data.</text>
</comment>
<dbReference type="RefSeq" id="WP_126018131.1">
    <property type="nucleotide sequence ID" value="NZ_RXFT01000001.1"/>
</dbReference>
<evidence type="ECO:0000313" key="2">
    <source>
        <dbReference type="EMBL" id="RUR65439.1"/>
    </source>
</evidence>
<name>A0A3S0X5X8_9BURK</name>
<dbReference type="Proteomes" id="UP000281118">
    <property type="component" value="Unassembled WGS sequence"/>
</dbReference>
<sequence length="110" mass="11868">MATRIMAGRPTPKSSRRSGSSNSNSTTRGTTTKPTAPTPTPDEARELLEIKLAQLNSLLWCCYGDGNGWFEEAGEKHRDNMLWIASDLAREAEMLLEVSSGDRGGQAGIG</sequence>